<comment type="caution">
    <text evidence="2">The sequence shown here is derived from an EMBL/GenBank/DDBJ whole genome shotgun (WGS) entry which is preliminary data.</text>
</comment>
<dbReference type="Proteomes" id="UP001177670">
    <property type="component" value="Unassembled WGS sequence"/>
</dbReference>
<evidence type="ECO:0000313" key="2">
    <source>
        <dbReference type="EMBL" id="KAK1137023.1"/>
    </source>
</evidence>
<gene>
    <name evidence="2" type="ORF">K0M31_001551</name>
</gene>
<proteinExistence type="predicted"/>
<keyword evidence="3" id="KW-1185">Reference proteome</keyword>
<feature type="compositionally biased region" description="Basic and acidic residues" evidence="1">
    <location>
        <begin position="63"/>
        <end position="90"/>
    </location>
</feature>
<name>A0AA40GFR5_9HYME</name>
<evidence type="ECO:0000256" key="1">
    <source>
        <dbReference type="SAM" id="MobiDB-lite"/>
    </source>
</evidence>
<sequence>MVYTPCKRGKRDHHLLRAPNEAESKKLTETLQILRIIAQSPFSNFTEKFEEISGRIPGQNKSPESRRIGRGSERYVGRLTRDDKFPEAGS</sequence>
<organism evidence="2 3">
    <name type="scientific">Melipona bicolor</name>
    <dbReference type="NCBI Taxonomy" id="60889"/>
    <lineage>
        <taxon>Eukaryota</taxon>
        <taxon>Metazoa</taxon>
        <taxon>Ecdysozoa</taxon>
        <taxon>Arthropoda</taxon>
        <taxon>Hexapoda</taxon>
        <taxon>Insecta</taxon>
        <taxon>Pterygota</taxon>
        <taxon>Neoptera</taxon>
        <taxon>Endopterygota</taxon>
        <taxon>Hymenoptera</taxon>
        <taxon>Apocrita</taxon>
        <taxon>Aculeata</taxon>
        <taxon>Apoidea</taxon>
        <taxon>Anthophila</taxon>
        <taxon>Apidae</taxon>
        <taxon>Melipona</taxon>
    </lineage>
</organism>
<feature type="region of interest" description="Disordered" evidence="1">
    <location>
        <begin position="53"/>
        <end position="90"/>
    </location>
</feature>
<evidence type="ECO:0000313" key="3">
    <source>
        <dbReference type="Proteomes" id="UP001177670"/>
    </source>
</evidence>
<accession>A0AA40GFR5</accession>
<protein>
    <submittedName>
        <fullName evidence="2">Uncharacterized protein</fullName>
    </submittedName>
</protein>
<dbReference type="EMBL" id="JAHYIQ010000001">
    <property type="protein sequence ID" value="KAK1137023.1"/>
    <property type="molecule type" value="Genomic_DNA"/>
</dbReference>
<dbReference type="AlphaFoldDB" id="A0AA40GFR5"/>
<reference evidence="2" key="1">
    <citation type="submission" date="2021-10" db="EMBL/GenBank/DDBJ databases">
        <title>Melipona bicolor Genome sequencing and assembly.</title>
        <authorList>
            <person name="Araujo N.S."/>
            <person name="Arias M.C."/>
        </authorList>
    </citation>
    <scope>NUCLEOTIDE SEQUENCE</scope>
    <source>
        <strain evidence="2">USP_2M_L1-L4_2017</strain>
        <tissue evidence="2">Whole body</tissue>
    </source>
</reference>